<organism evidence="4 5">
    <name type="scientific">Schleiferilactobacillus harbinensis DSM 16991</name>
    <dbReference type="NCBI Taxonomy" id="1122147"/>
    <lineage>
        <taxon>Bacteria</taxon>
        <taxon>Bacillati</taxon>
        <taxon>Bacillota</taxon>
        <taxon>Bacilli</taxon>
        <taxon>Lactobacillales</taxon>
        <taxon>Lactobacillaceae</taxon>
        <taxon>Schleiferilactobacillus</taxon>
    </lineage>
</organism>
<protein>
    <recommendedName>
        <fullName evidence="3">HTH cro/C1-type domain-containing protein</fullName>
    </recommendedName>
</protein>
<evidence type="ECO:0000259" key="3">
    <source>
        <dbReference type="PROSITE" id="PS50943"/>
    </source>
</evidence>
<dbReference type="Proteomes" id="UP000050949">
    <property type="component" value="Unassembled WGS sequence"/>
</dbReference>
<keyword evidence="1" id="KW-0238">DNA-binding</keyword>
<dbReference type="GO" id="GO:0003677">
    <property type="term" value="F:DNA binding"/>
    <property type="evidence" value="ECO:0007669"/>
    <property type="project" value="UniProtKB-KW"/>
</dbReference>
<proteinExistence type="predicted"/>
<comment type="caution">
    <text evidence="4">The sequence shown here is derived from an EMBL/GenBank/DDBJ whole genome shotgun (WGS) entry which is preliminary data.</text>
</comment>
<dbReference type="EMBL" id="AZFW01000048">
    <property type="protein sequence ID" value="KRM27504.1"/>
    <property type="molecule type" value="Genomic_DNA"/>
</dbReference>
<name>A0A0R1XC02_9LACO</name>
<dbReference type="eggNOG" id="COG1476">
    <property type="taxonomic scope" value="Bacteria"/>
</dbReference>
<feature type="transmembrane region" description="Helical" evidence="2">
    <location>
        <begin position="115"/>
        <end position="131"/>
    </location>
</feature>
<feature type="domain" description="HTH cro/C1-type" evidence="3">
    <location>
        <begin position="7"/>
        <end position="61"/>
    </location>
</feature>
<evidence type="ECO:0000313" key="5">
    <source>
        <dbReference type="Proteomes" id="UP000050949"/>
    </source>
</evidence>
<dbReference type="PANTHER" id="PTHR46558:SF4">
    <property type="entry name" value="DNA-BIDING PHAGE PROTEIN"/>
    <property type="match status" value="1"/>
</dbReference>
<dbReference type="AlphaFoldDB" id="A0A0R1XC02"/>
<dbReference type="InterPro" id="IPR001387">
    <property type="entry name" value="Cro/C1-type_HTH"/>
</dbReference>
<accession>A0A0R1XC02</accession>
<dbReference type="SUPFAM" id="SSF47413">
    <property type="entry name" value="lambda repressor-like DNA-binding domains"/>
    <property type="match status" value="1"/>
</dbReference>
<feature type="transmembrane region" description="Helical" evidence="2">
    <location>
        <begin position="151"/>
        <end position="169"/>
    </location>
</feature>
<dbReference type="SMART" id="SM00530">
    <property type="entry name" value="HTH_XRE"/>
    <property type="match status" value="1"/>
</dbReference>
<gene>
    <name evidence="4" type="ORF">FC91_GL002517</name>
</gene>
<dbReference type="PATRIC" id="fig|1122147.4.peg.2598"/>
<reference evidence="4 5" key="1">
    <citation type="journal article" date="2015" name="Genome Announc.">
        <title>Expanding the biotechnology potential of lactobacilli through comparative genomics of 213 strains and associated genera.</title>
        <authorList>
            <person name="Sun Z."/>
            <person name="Harris H.M."/>
            <person name="McCann A."/>
            <person name="Guo C."/>
            <person name="Argimon S."/>
            <person name="Zhang W."/>
            <person name="Yang X."/>
            <person name="Jeffery I.B."/>
            <person name="Cooney J.C."/>
            <person name="Kagawa T.F."/>
            <person name="Liu W."/>
            <person name="Song Y."/>
            <person name="Salvetti E."/>
            <person name="Wrobel A."/>
            <person name="Rasinkangas P."/>
            <person name="Parkhill J."/>
            <person name="Rea M.C."/>
            <person name="O'Sullivan O."/>
            <person name="Ritari J."/>
            <person name="Douillard F.P."/>
            <person name="Paul Ross R."/>
            <person name="Yang R."/>
            <person name="Briner A.E."/>
            <person name="Felis G.E."/>
            <person name="de Vos W.M."/>
            <person name="Barrangou R."/>
            <person name="Klaenhammer T.R."/>
            <person name="Caufield P.W."/>
            <person name="Cui Y."/>
            <person name="Zhang H."/>
            <person name="O'Toole P.W."/>
        </authorList>
    </citation>
    <scope>NUCLEOTIDE SEQUENCE [LARGE SCALE GENOMIC DNA]</scope>
    <source>
        <strain evidence="4 5">DSM 16991</strain>
    </source>
</reference>
<feature type="transmembrane region" description="Helical" evidence="2">
    <location>
        <begin position="84"/>
        <end position="109"/>
    </location>
</feature>
<evidence type="ECO:0000256" key="2">
    <source>
        <dbReference type="SAM" id="Phobius"/>
    </source>
</evidence>
<dbReference type="InterPro" id="IPR010982">
    <property type="entry name" value="Lambda_DNA-bd_dom_sf"/>
</dbReference>
<evidence type="ECO:0000313" key="4">
    <source>
        <dbReference type="EMBL" id="KRM27504.1"/>
    </source>
</evidence>
<keyword evidence="2" id="KW-1133">Transmembrane helix</keyword>
<dbReference type="Pfam" id="PF01381">
    <property type="entry name" value="HTH_3"/>
    <property type="match status" value="1"/>
</dbReference>
<sequence>MTIGQRLAAARQHANLTQNTVAAELHVARQTISSWETERTYPDMTSIVALAKLYRLSLDDLIREDTDLMKAWTKKDAALREARVLYRVSMMLDVGFMLLLLGLCINAPGFAMDDGVGLLLLLMAFTNVLALPRARRYYQTMQAEQSLPKWVWRTVVFSLVVLMIVTRILHFRYTIAVIGIGYAVFAMVMFWPDMHRPFRRHKTA</sequence>
<dbReference type="OrthoDB" id="9805856at2"/>
<dbReference type="PROSITE" id="PS50943">
    <property type="entry name" value="HTH_CROC1"/>
    <property type="match status" value="1"/>
</dbReference>
<keyword evidence="2" id="KW-0812">Transmembrane</keyword>
<dbReference type="Gene3D" id="1.10.260.40">
    <property type="entry name" value="lambda repressor-like DNA-binding domains"/>
    <property type="match status" value="1"/>
</dbReference>
<feature type="transmembrane region" description="Helical" evidence="2">
    <location>
        <begin position="175"/>
        <end position="192"/>
    </location>
</feature>
<keyword evidence="2" id="KW-0472">Membrane</keyword>
<dbReference type="PANTHER" id="PTHR46558">
    <property type="entry name" value="TRACRIPTIONAL REGULATORY PROTEIN-RELATED-RELATED"/>
    <property type="match status" value="1"/>
</dbReference>
<dbReference type="CDD" id="cd00093">
    <property type="entry name" value="HTH_XRE"/>
    <property type="match status" value="1"/>
</dbReference>
<dbReference type="RefSeq" id="WP_051225199.1">
    <property type="nucleotide sequence ID" value="NZ_AUEH01000012.1"/>
</dbReference>
<evidence type="ECO:0000256" key="1">
    <source>
        <dbReference type="ARBA" id="ARBA00023125"/>
    </source>
</evidence>